<name>M1WKQ9_PSEP2</name>
<dbReference type="EMBL" id="FO203427">
    <property type="protein sequence ID" value="CCH50031.1"/>
    <property type="molecule type" value="Genomic_DNA"/>
</dbReference>
<evidence type="ECO:0000313" key="3">
    <source>
        <dbReference type="Proteomes" id="UP000011724"/>
    </source>
</evidence>
<dbReference type="Proteomes" id="UP000011724">
    <property type="component" value="Chromosome"/>
</dbReference>
<evidence type="ECO:0000313" key="2">
    <source>
        <dbReference type="EMBL" id="CCH50031.1"/>
    </source>
</evidence>
<proteinExistence type="predicted"/>
<accession>M1WKQ9</accession>
<dbReference type="OrthoDB" id="5449821at2"/>
<dbReference type="AlphaFoldDB" id="M1WKQ9"/>
<dbReference type="BioCyc" id="DPIE1322246:BN4_RS14060-MONOMER"/>
<dbReference type="RefSeq" id="WP_015416073.1">
    <property type="nucleotide sequence ID" value="NC_020409.1"/>
</dbReference>
<organism evidence="2 3">
    <name type="scientific">Pseudodesulfovibrio piezophilus (strain DSM 21447 / JCM 15486 / C1TLV30)</name>
    <name type="common">Desulfovibrio piezophilus</name>
    <dbReference type="NCBI Taxonomy" id="1322246"/>
    <lineage>
        <taxon>Bacteria</taxon>
        <taxon>Pseudomonadati</taxon>
        <taxon>Thermodesulfobacteriota</taxon>
        <taxon>Desulfovibrionia</taxon>
        <taxon>Desulfovibrionales</taxon>
        <taxon>Desulfovibrionaceae</taxon>
    </lineage>
</organism>
<dbReference type="STRING" id="1322246.BN4_12798"/>
<dbReference type="eggNOG" id="COG2755">
    <property type="taxonomic scope" value="Bacteria"/>
</dbReference>
<keyword evidence="3" id="KW-1185">Reference proteome</keyword>
<dbReference type="PATRIC" id="fig|879567.3.peg.3004"/>
<reference evidence="2 3" key="1">
    <citation type="journal article" date="2013" name="PLoS ONE">
        <title>The first genomic and proteomic characterization of a deep-sea sulfate reducer: insights into the piezophilic lifestyle of Desulfovibrio piezophilus.</title>
        <authorList>
            <person name="Pradel N."/>
            <person name="Ji B."/>
            <person name="Gimenez G."/>
            <person name="Talla E."/>
            <person name="Lenoble P."/>
            <person name="Garel M."/>
            <person name="Tamburini C."/>
            <person name="Fourquet P."/>
            <person name="Lebrun R."/>
            <person name="Bertin P."/>
            <person name="Denis Y."/>
            <person name="Pophillat M."/>
            <person name="Barbe V."/>
            <person name="Ollivier B."/>
            <person name="Dolla A."/>
        </authorList>
    </citation>
    <scope>NUCLEOTIDE SEQUENCE [LARGE SCALE GENOMIC DNA]</scope>
    <source>
        <strain evidence="3">DSM 10523 / SB164P1</strain>
    </source>
</reference>
<dbReference type="Gene3D" id="3.40.50.12080">
    <property type="match status" value="2"/>
</dbReference>
<feature type="domain" description="Polysaccharide biosynthesis enzyme WcbI" evidence="1">
    <location>
        <begin position="5"/>
        <end position="199"/>
    </location>
</feature>
<protein>
    <recommendedName>
        <fullName evidence="1">Polysaccharide biosynthesis enzyme WcbI domain-containing protein</fullName>
    </recommendedName>
</protein>
<dbReference type="InterPro" id="IPR041307">
    <property type="entry name" value="WcbI"/>
</dbReference>
<gene>
    <name evidence="2" type="ordered locus">BN4_12798</name>
</gene>
<evidence type="ECO:0000259" key="1">
    <source>
        <dbReference type="Pfam" id="PF18588"/>
    </source>
</evidence>
<dbReference type="Pfam" id="PF18588">
    <property type="entry name" value="WcbI"/>
    <property type="match status" value="1"/>
</dbReference>
<reference evidence="3" key="2">
    <citation type="journal article" date="2013" name="Stand. Genomic Sci.">
        <title>Complete genome sequence of Desulfocapsa sulfexigens, a marine deltaproteobacterium specialized in disproportionating inorganic sulfur compounds.</title>
        <authorList>
            <person name="Finster K.W."/>
            <person name="Kjeldsen K.U."/>
            <person name="Kube M."/>
            <person name="Reinhardt R."/>
            <person name="Mussmann M."/>
            <person name="Amann R."/>
            <person name="Schreiber L."/>
        </authorList>
    </citation>
    <scope>NUCLEOTIDE SEQUENCE [LARGE SCALE GENOMIC DNA]</scope>
    <source>
        <strain evidence="3">DSM 10523 / SB164P1</strain>
    </source>
</reference>
<dbReference type="HOGENOM" id="CLU_1018312_0_0_7"/>
<sequence>MGKRLCILHANCQGPPLLDRLMLSPDFSANYECTVFTNYTREPVPESTLARCSLFLYQHLGPGWGPLASESLLRQLPPDAEHLCIPNMFFKGYWPMWSGESGFDYRCTHLEKYLSMGLPPEQTVMLFLRSDVTRHYDLLELVSESIALERERESHTPIPYLEVIKEGYRDQRLFNTVNHPGKELMNHVAKGVMQHLSLALPEETRLEALGEPFPEFEQPINPKIAQHFGWDFATTDTHYQIYGRTMTYARYVANYVLARQSGITDFIGFLQGASSAI</sequence>
<dbReference type="KEGG" id="dpi:BN4_12798"/>